<evidence type="ECO:0000313" key="1">
    <source>
        <dbReference type="EMBL" id="TDF72692.1"/>
    </source>
</evidence>
<organism evidence="1 2">
    <name type="scientific">Candidatus Syntrophosphaera thermopropionivorans</name>
    <dbReference type="NCBI Taxonomy" id="2593015"/>
    <lineage>
        <taxon>Bacteria</taxon>
        <taxon>Pseudomonadati</taxon>
        <taxon>Candidatus Cloacimonadota</taxon>
        <taxon>Candidatus Cloacimonadia</taxon>
        <taxon>Candidatus Cloacimonadales</taxon>
        <taxon>Candidatus Cloacimonadaceae</taxon>
        <taxon>Candidatus Syntrophosphaera</taxon>
    </lineage>
</organism>
<reference evidence="1" key="1">
    <citation type="submission" date="2019-03" db="EMBL/GenBank/DDBJ databases">
        <title>Candidatus Syntrophosphaera thermopropionivorans: a novel player in syntrophic propionate oxidation during anaerobic digestion.</title>
        <authorList>
            <person name="Dyksma S."/>
        </authorList>
    </citation>
    <scope>NUCLEOTIDE SEQUENCE</scope>
    <source>
        <strain evidence="1">W5</strain>
    </source>
</reference>
<comment type="caution">
    <text evidence="1">The sequence shown here is derived from an EMBL/GenBank/DDBJ whole genome shotgun (WGS) entry which is preliminary data.</text>
</comment>
<sequence>MIVEEVKKAVFLDRDGCISPDNFGLKPDPEKYHLYPYTIEALRILQNLGYMLIIVTNQAGIAKGYFDLETLEKVHAKLRELLNNEGIILTDIYYSPYLETGTVPPFNIAHEDRKPGLGMFYKALRDHPFDPNKSWMLGDRKSDVYFGKKAGLKTVLLLSGHGKEELLTGFEGWEYTPDFIAENLLTAAKLIQMLTK</sequence>
<accession>A0AC61QIB2</accession>
<keyword evidence="2" id="KW-1185">Reference proteome</keyword>
<protein>
    <submittedName>
        <fullName evidence="1">HAD family hydrolase</fullName>
    </submittedName>
</protein>
<dbReference type="Proteomes" id="UP000294588">
    <property type="component" value="Unassembled WGS sequence"/>
</dbReference>
<dbReference type="EMBL" id="SMOG01000020">
    <property type="protein sequence ID" value="TDF72692.1"/>
    <property type="molecule type" value="Genomic_DNA"/>
</dbReference>
<name>A0AC61QIB2_9BACT</name>
<evidence type="ECO:0000313" key="2">
    <source>
        <dbReference type="Proteomes" id="UP000294588"/>
    </source>
</evidence>
<keyword evidence="1" id="KW-0378">Hydrolase</keyword>
<gene>
    <name evidence="1" type="ORF">E0946_05815</name>
</gene>
<proteinExistence type="predicted"/>